<evidence type="ECO:0000313" key="2">
    <source>
        <dbReference type="EMBL" id="MZQ90401.1"/>
    </source>
</evidence>
<organism evidence="2 3">
    <name type="scientific">Frigidibacter albus</name>
    <dbReference type="NCBI Taxonomy" id="1465486"/>
    <lineage>
        <taxon>Bacteria</taxon>
        <taxon>Pseudomonadati</taxon>
        <taxon>Pseudomonadota</taxon>
        <taxon>Alphaproteobacteria</taxon>
        <taxon>Rhodobacterales</taxon>
        <taxon>Paracoccaceae</taxon>
        <taxon>Frigidibacter</taxon>
    </lineage>
</organism>
<feature type="domain" description="GSCFA" evidence="1">
    <location>
        <begin position="41"/>
        <end position="310"/>
    </location>
</feature>
<dbReference type="Pfam" id="PF08885">
    <property type="entry name" value="GSCFA"/>
    <property type="match status" value="1"/>
</dbReference>
<keyword evidence="3" id="KW-1185">Reference proteome</keyword>
<accession>A0A6L8VKX5</accession>
<dbReference type="EMBL" id="WWNR01000010">
    <property type="protein sequence ID" value="MZQ90401.1"/>
    <property type="molecule type" value="Genomic_DNA"/>
</dbReference>
<dbReference type="OrthoDB" id="369216at2"/>
<evidence type="ECO:0000259" key="1">
    <source>
        <dbReference type="Pfam" id="PF08885"/>
    </source>
</evidence>
<reference evidence="2 3" key="1">
    <citation type="submission" date="2020-01" db="EMBL/GenBank/DDBJ databases">
        <title>Frigidibacter albus SP32T (=CGMCC 1.13995T).</title>
        <authorList>
            <person name="Liao X."/>
        </authorList>
    </citation>
    <scope>NUCLEOTIDE SEQUENCE [LARGE SCALE GENOMIC DNA]</scope>
    <source>
        <strain evidence="2 3">SP32</strain>
    </source>
</reference>
<protein>
    <submittedName>
        <fullName evidence="2">GSCFA family protein</fullName>
    </submittedName>
</protein>
<sequence>MSHPYSDLPPEAFWRSGVAEVDAGALTSLYVPKVRIGLQTRIATAGSCFAQHIGRALRGAGVAVLDAEPAPLTLPEATARAFGYGLFSGRYGNIHTVRQLVQLLRDVQSGDVSEAFVWEKDGRFYDALRPGVEPLGMDSPEEVLFLRRAHLAALGRMLAEAEVFVFTLGLTEAWIDEPTGRVFQTCPGVIAGQFDPTRHVFHTFTLPELRADLELAFGLLRSFRKRMRMILTVSPVPLTATAGGGHVLAATMHSKALLRVAAGEFADAHRGVDYFPSYEIVTNPAARGRFFEPNQRSVTAEAVQMVMGTFLAAQGLADVAAPSPTSADPGEDPEDGVVCEDLLLGAFAR</sequence>
<dbReference type="RefSeq" id="WP_161347795.1">
    <property type="nucleotide sequence ID" value="NZ_BMGW01000010.1"/>
</dbReference>
<gene>
    <name evidence="2" type="ORF">GS660_14990</name>
</gene>
<proteinExistence type="predicted"/>
<dbReference type="InterPro" id="IPR014982">
    <property type="entry name" value="GSCFA"/>
</dbReference>
<dbReference type="Proteomes" id="UP000477083">
    <property type="component" value="Unassembled WGS sequence"/>
</dbReference>
<name>A0A6L8VKX5_9RHOB</name>
<comment type="caution">
    <text evidence="2">The sequence shown here is derived from an EMBL/GenBank/DDBJ whole genome shotgun (WGS) entry which is preliminary data.</text>
</comment>
<dbReference type="AlphaFoldDB" id="A0A6L8VKX5"/>
<evidence type="ECO:0000313" key="3">
    <source>
        <dbReference type="Proteomes" id="UP000477083"/>
    </source>
</evidence>